<dbReference type="EMBL" id="JAFIQS020000010">
    <property type="protein sequence ID" value="KAH9476917.1"/>
    <property type="molecule type" value="Genomic_DNA"/>
</dbReference>
<evidence type="ECO:0000313" key="2">
    <source>
        <dbReference type="Proteomes" id="UP000664032"/>
    </source>
</evidence>
<reference evidence="1" key="1">
    <citation type="submission" date="2021-10" db="EMBL/GenBank/DDBJ databases">
        <title>Psilocybe cubensis genome.</title>
        <authorList>
            <person name="Mckernan K.J."/>
            <person name="Crawford S."/>
            <person name="Trippe A."/>
            <person name="Kane L.T."/>
            <person name="Mclaughlin S."/>
        </authorList>
    </citation>
    <scope>NUCLEOTIDE SEQUENCE</scope>
    <source>
        <strain evidence="1">MGC-MH-2018</strain>
    </source>
</reference>
<protein>
    <submittedName>
        <fullName evidence="1">Uncharacterized protein</fullName>
    </submittedName>
</protein>
<name>A0ACB8GNE0_PSICU</name>
<organism evidence="1 2">
    <name type="scientific">Psilocybe cubensis</name>
    <name type="common">Psychedelic mushroom</name>
    <name type="synonym">Stropharia cubensis</name>
    <dbReference type="NCBI Taxonomy" id="181762"/>
    <lineage>
        <taxon>Eukaryota</taxon>
        <taxon>Fungi</taxon>
        <taxon>Dikarya</taxon>
        <taxon>Basidiomycota</taxon>
        <taxon>Agaricomycotina</taxon>
        <taxon>Agaricomycetes</taxon>
        <taxon>Agaricomycetidae</taxon>
        <taxon>Agaricales</taxon>
        <taxon>Agaricineae</taxon>
        <taxon>Strophariaceae</taxon>
        <taxon>Psilocybe</taxon>
    </lineage>
</organism>
<dbReference type="Proteomes" id="UP000664032">
    <property type="component" value="Unassembled WGS sequence"/>
</dbReference>
<evidence type="ECO:0000313" key="1">
    <source>
        <dbReference type="EMBL" id="KAH9476917.1"/>
    </source>
</evidence>
<keyword evidence="2" id="KW-1185">Reference proteome</keyword>
<accession>A0ACB8GNE0</accession>
<proteinExistence type="predicted"/>
<comment type="caution">
    <text evidence="1">The sequence shown here is derived from an EMBL/GenBank/DDBJ whole genome shotgun (WGS) entry which is preliminary data.</text>
</comment>
<sequence length="629" mass="69486">MDSPDTAGNTQESMLSMFRTNGPMMITGGQYTISNNTSPSTAHDLRQVLLDLFERHVSLSATHDTIEDHRPTLCSPFSAQQQLLVTRLLVWARNNDPHAPPVLWVTGPTRSGKTAIASTFAEILQSNDLLGATFFLNPESNDNGERGGITTRGATEPFLVPTLALQLCETVPALQPLMICVMQRAPFLFQRSLSTQMERLIVQPLLMLPFVSIDGNEATKFQPVIIVDGLDSHHAAGGAAERVLNAIQDAAHRLRGRVKFLILSRPQSTMLASMNSITLRIDLEPTTHAIHTNSPLIINDNQTVGIDAIVQPSPRDAWNLPQNPTVTPISHTHLTENVNHSMVNQATATNSGYAAQTQTFYMPPLPDKDICVECMMRDADMADVDVLSPGAWERESDYVFEELKARQQEEEANGGSTHLPNAKAKPTIATTADPLTESNFKLWSKESSYELSANPTRIRILTEYLKSQWDLLESEQASRYSETSTGSSSQKVQPTHEHPTFSDHSNRLMSDNCDVKSLQQGHLAPDSHTHMGLGPKEMAIELKVHDRQQNAARSVEDQPQSAKKETLTCDESLLYSYSINTTFATPEFATTDDPPKMEFQPLLDYPFLSTVALKGLNSLLIGEQQKTPP</sequence>
<gene>
    <name evidence="1" type="ORF">JR316_0010833</name>
</gene>